<dbReference type="AlphaFoldDB" id="A0A3D8IVC3"/>
<keyword evidence="1" id="KW-1133">Transmembrane helix</keyword>
<keyword evidence="3" id="KW-1185">Reference proteome</keyword>
<dbReference type="RefSeq" id="WP_104724868.1">
    <property type="nucleotide sequence ID" value="NZ_JAUANX010000001.1"/>
</dbReference>
<protein>
    <submittedName>
        <fullName evidence="2">Uncharacterized protein</fullName>
    </submittedName>
</protein>
<keyword evidence="1" id="KW-0472">Membrane</keyword>
<evidence type="ECO:0000313" key="2">
    <source>
        <dbReference type="EMBL" id="RDU68926.1"/>
    </source>
</evidence>
<evidence type="ECO:0000256" key="1">
    <source>
        <dbReference type="SAM" id="Phobius"/>
    </source>
</evidence>
<proteinExistence type="predicted"/>
<gene>
    <name evidence="2" type="ORF">CQA62_04795</name>
</gene>
<reference evidence="2 3" key="1">
    <citation type="submission" date="2018-04" db="EMBL/GenBank/DDBJ databases">
        <title>Novel Campyloabacter and Helicobacter Species and Strains.</title>
        <authorList>
            <person name="Mannion A.J."/>
            <person name="Shen Z."/>
            <person name="Fox J.G."/>
        </authorList>
    </citation>
    <scope>NUCLEOTIDE SEQUENCE [LARGE SCALE GENOMIC DNA]</scope>
    <source>
        <strain evidence="2 3">ATCC 700242</strain>
    </source>
</reference>
<name>A0A3D8IVC3_9HELI</name>
<sequence>MNNFLLKYSLRCWISGIKGKERMGFIQLKDLMLKVWIFSLEVGVIKTIFNLRQNFLGFNALYNFLYMVFILHFLSLTPKA</sequence>
<comment type="caution">
    <text evidence="2">The sequence shown here is derived from an EMBL/GenBank/DDBJ whole genome shotgun (WGS) entry which is preliminary data.</text>
</comment>
<organism evidence="2 3">
    <name type="scientific">Helicobacter cholecystus</name>
    <dbReference type="NCBI Taxonomy" id="45498"/>
    <lineage>
        <taxon>Bacteria</taxon>
        <taxon>Pseudomonadati</taxon>
        <taxon>Campylobacterota</taxon>
        <taxon>Epsilonproteobacteria</taxon>
        <taxon>Campylobacterales</taxon>
        <taxon>Helicobacteraceae</taxon>
        <taxon>Helicobacter</taxon>
    </lineage>
</organism>
<accession>A0A3D8IVC3</accession>
<feature type="transmembrane region" description="Helical" evidence="1">
    <location>
        <begin position="55"/>
        <end position="74"/>
    </location>
</feature>
<dbReference type="Proteomes" id="UP000257067">
    <property type="component" value="Unassembled WGS sequence"/>
</dbReference>
<dbReference type="EMBL" id="NXLU01000005">
    <property type="protein sequence ID" value="RDU68926.1"/>
    <property type="molecule type" value="Genomic_DNA"/>
</dbReference>
<keyword evidence="1" id="KW-0812">Transmembrane</keyword>
<evidence type="ECO:0000313" key="3">
    <source>
        <dbReference type="Proteomes" id="UP000257067"/>
    </source>
</evidence>